<protein>
    <recommendedName>
        <fullName evidence="3">Glycosyltransferase</fullName>
    </recommendedName>
</protein>
<proteinExistence type="predicted"/>
<keyword evidence="2" id="KW-1185">Reference proteome</keyword>
<organism evidence="1 2">
    <name type="scientific">Citrobacter telavivensis</name>
    <dbReference type="NCBI Taxonomy" id="2653932"/>
    <lineage>
        <taxon>Bacteria</taxon>
        <taxon>Pseudomonadati</taxon>
        <taxon>Pseudomonadota</taxon>
        <taxon>Gammaproteobacteria</taxon>
        <taxon>Enterobacterales</taxon>
        <taxon>Enterobacteriaceae</taxon>
        <taxon>Citrobacter</taxon>
    </lineage>
</organism>
<sequence>MIKKILKEFFIRFTFITKNKCGKKKALLCFIVHPFFVKGKKHPNSIELENIVSILEKLDYHITVVDYRRKKIFGMYDLVIGFGDCFEYAITHNLGKKNILYSTGFPAFIQNQNALEALFRFKKNYPNKVIGSANKYVRITENVWPNQLVKSDAIITIGNEYIKKLFELFHDRIYCVPSTCFSLDSTTANKGSIENSEIELNSFIWFGGKGCIHKGLDLCIDAFAGSHYKLYIAGPLDDEIKLFQDKLLQYPENFDYLGFLDIESSEFNLLAKKIPFSILPSCSEAMATSIVTLSYNFGTIPVITKECGFDFNLDMIQIESLTLQAVQKAIWEAGQLSIDNILSKKKSIRNHFIKYHNQHIFNETFMLSLKKEIR</sequence>
<dbReference type="RefSeq" id="WP_152403731.1">
    <property type="nucleotide sequence ID" value="NZ_WHIY01000022.1"/>
</dbReference>
<evidence type="ECO:0000313" key="2">
    <source>
        <dbReference type="Proteomes" id="UP000475079"/>
    </source>
</evidence>
<evidence type="ECO:0008006" key="3">
    <source>
        <dbReference type="Google" id="ProtNLM"/>
    </source>
</evidence>
<name>A0A6L5EFI6_9ENTR</name>
<dbReference type="Proteomes" id="UP000475079">
    <property type="component" value="Unassembled WGS sequence"/>
</dbReference>
<comment type="caution">
    <text evidence="1">The sequence shown here is derived from an EMBL/GenBank/DDBJ whole genome shotgun (WGS) entry which is preliminary data.</text>
</comment>
<reference evidence="1 2" key="1">
    <citation type="submission" date="2019-10" db="EMBL/GenBank/DDBJ databases">
        <title>Characterization of a new Citrobacter species.</title>
        <authorList>
            <person name="Goncalves Ribeiro T."/>
            <person name="Izdebski R."/>
            <person name="Urbanowicz P."/>
            <person name="Carmeli Y."/>
            <person name="Gniadkowski M."/>
            <person name="Peixe L."/>
        </authorList>
    </citation>
    <scope>NUCLEOTIDE SEQUENCE [LARGE SCALE GENOMIC DNA]</scope>
    <source>
        <strain evidence="1 2">NMI7905_11</strain>
    </source>
</reference>
<dbReference type="EMBL" id="WHIY01000022">
    <property type="protein sequence ID" value="MPQ53961.1"/>
    <property type="molecule type" value="Genomic_DNA"/>
</dbReference>
<dbReference type="AlphaFoldDB" id="A0A6L5EFI6"/>
<dbReference type="SUPFAM" id="SSF53756">
    <property type="entry name" value="UDP-Glycosyltransferase/glycogen phosphorylase"/>
    <property type="match status" value="1"/>
</dbReference>
<gene>
    <name evidence="1" type="ORF">GBB84_24035</name>
</gene>
<evidence type="ECO:0000313" key="1">
    <source>
        <dbReference type="EMBL" id="MPQ53961.1"/>
    </source>
</evidence>
<accession>A0A6L5EFI6</accession>